<dbReference type="InterPro" id="IPR011990">
    <property type="entry name" value="TPR-like_helical_dom_sf"/>
</dbReference>
<keyword evidence="2 3" id="KW-0802">TPR repeat</keyword>
<dbReference type="AlphaFoldDB" id="A0A9W7AF02"/>
<proteinExistence type="predicted"/>
<evidence type="ECO:0000313" key="4">
    <source>
        <dbReference type="EMBL" id="GMH69376.1"/>
    </source>
</evidence>
<dbReference type="PANTHER" id="PTHR45641:SF19">
    <property type="entry name" value="NEPHROCYSTIN-3"/>
    <property type="match status" value="1"/>
</dbReference>
<organism evidence="4 5">
    <name type="scientific">Triparma laevis f. longispina</name>
    <dbReference type="NCBI Taxonomy" id="1714387"/>
    <lineage>
        <taxon>Eukaryota</taxon>
        <taxon>Sar</taxon>
        <taxon>Stramenopiles</taxon>
        <taxon>Ochrophyta</taxon>
        <taxon>Bolidophyceae</taxon>
        <taxon>Parmales</taxon>
        <taxon>Triparmaceae</taxon>
        <taxon>Triparma</taxon>
    </lineage>
</organism>
<feature type="repeat" description="TPR" evidence="3">
    <location>
        <begin position="37"/>
        <end position="70"/>
    </location>
</feature>
<dbReference type="Gene3D" id="1.25.40.10">
    <property type="entry name" value="Tetratricopeptide repeat domain"/>
    <property type="match status" value="1"/>
</dbReference>
<name>A0A9W7AF02_9STRA</name>
<dbReference type="SUPFAM" id="SSF48452">
    <property type="entry name" value="TPR-like"/>
    <property type="match status" value="1"/>
</dbReference>
<dbReference type="InterPro" id="IPR019734">
    <property type="entry name" value="TPR_rpt"/>
</dbReference>
<reference evidence="5" key="1">
    <citation type="journal article" date="2023" name="Commun. Biol.">
        <title>Genome analysis of Parmales, the sister group of diatoms, reveals the evolutionary specialization of diatoms from phago-mixotrophs to photoautotrophs.</title>
        <authorList>
            <person name="Ban H."/>
            <person name="Sato S."/>
            <person name="Yoshikawa S."/>
            <person name="Yamada K."/>
            <person name="Nakamura Y."/>
            <person name="Ichinomiya M."/>
            <person name="Sato N."/>
            <person name="Blanc-Mathieu R."/>
            <person name="Endo H."/>
            <person name="Kuwata A."/>
            <person name="Ogata H."/>
        </authorList>
    </citation>
    <scope>NUCLEOTIDE SEQUENCE [LARGE SCALE GENOMIC DNA]</scope>
    <source>
        <strain evidence="5">NIES 3700</strain>
    </source>
</reference>
<dbReference type="PANTHER" id="PTHR45641">
    <property type="entry name" value="TETRATRICOPEPTIDE REPEAT PROTEIN (AFU_ORTHOLOGUE AFUA_6G03870)"/>
    <property type="match status" value="1"/>
</dbReference>
<keyword evidence="1" id="KW-0677">Repeat</keyword>
<sequence>MTDLLNKTGEIEEARTIFERSLAVRMRVLGEDHKKTLMTVGNLGTTYSLLGNFEKALELYERAFEGCEKTLGKLHPQTTSNMFNMASLYFYAGAYGKSEGLFA</sequence>
<evidence type="ECO:0000256" key="2">
    <source>
        <dbReference type="ARBA" id="ARBA00022803"/>
    </source>
</evidence>
<dbReference type="OrthoDB" id="68983at2759"/>
<keyword evidence="5" id="KW-1185">Reference proteome</keyword>
<gene>
    <name evidence="4" type="ORF">TrLO_g2895</name>
</gene>
<evidence type="ECO:0000256" key="1">
    <source>
        <dbReference type="ARBA" id="ARBA00022737"/>
    </source>
</evidence>
<protein>
    <recommendedName>
        <fullName evidence="6">Kinesin light chain</fullName>
    </recommendedName>
</protein>
<evidence type="ECO:0000313" key="5">
    <source>
        <dbReference type="Proteomes" id="UP001165122"/>
    </source>
</evidence>
<dbReference type="EMBL" id="BRXW01000607">
    <property type="protein sequence ID" value="GMH69376.1"/>
    <property type="molecule type" value="Genomic_DNA"/>
</dbReference>
<dbReference type="Proteomes" id="UP001165122">
    <property type="component" value="Unassembled WGS sequence"/>
</dbReference>
<evidence type="ECO:0008006" key="6">
    <source>
        <dbReference type="Google" id="ProtNLM"/>
    </source>
</evidence>
<dbReference type="Pfam" id="PF13424">
    <property type="entry name" value="TPR_12"/>
    <property type="match status" value="1"/>
</dbReference>
<comment type="caution">
    <text evidence="4">The sequence shown here is derived from an EMBL/GenBank/DDBJ whole genome shotgun (WGS) entry which is preliminary data.</text>
</comment>
<dbReference type="PROSITE" id="PS50005">
    <property type="entry name" value="TPR"/>
    <property type="match status" value="1"/>
</dbReference>
<evidence type="ECO:0000256" key="3">
    <source>
        <dbReference type="PROSITE-ProRule" id="PRU00339"/>
    </source>
</evidence>
<accession>A0A9W7AF02</accession>